<protein>
    <submittedName>
        <fullName evidence="6">Fibro-slime domain-containing protein</fullName>
    </submittedName>
</protein>
<dbReference type="InterPro" id="IPR011874">
    <property type="entry name" value="Fibro_Slime"/>
</dbReference>
<evidence type="ECO:0000256" key="4">
    <source>
        <dbReference type="SAM" id="SignalP"/>
    </source>
</evidence>
<keyword evidence="2 4" id="KW-0732">Signal</keyword>
<keyword evidence="7" id="KW-1185">Reference proteome</keyword>
<feature type="signal peptide" evidence="4">
    <location>
        <begin position="1"/>
        <end position="23"/>
    </location>
</feature>
<dbReference type="PROSITE" id="PS51820">
    <property type="entry name" value="PA14"/>
    <property type="match status" value="1"/>
</dbReference>
<sequence>MNIRILGSAATAIALLASMPADAASISLSATLRDFSASHSDFEANPIAGHVAGLASYTLDADGKPTFSGADGTGNVANAASFAQWYRDVPGVNTPYTINLTLEETAPGSGIYSYANSSFFPLDAITGATEGNPHNYHFTLELETSFTYQGGEVFNFTGDDDLWVYIDGKQCIDLGGVHGAMSGACNLDSLGLTVGEDYSFKLFFAERHTTESNFKVQTTILLEDTSIPEVPEPGMLGLLGLGLVGMGALRRRR</sequence>
<reference evidence="7" key="1">
    <citation type="journal article" date="2019" name="Int. J. Syst. Evol. Microbiol.">
        <title>The Global Catalogue of Microorganisms (GCM) 10K type strain sequencing project: providing services to taxonomists for standard genome sequencing and annotation.</title>
        <authorList>
            <consortium name="The Broad Institute Genomics Platform"/>
            <consortium name="The Broad Institute Genome Sequencing Center for Infectious Disease"/>
            <person name="Wu L."/>
            <person name="Ma J."/>
        </authorList>
    </citation>
    <scope>NUCLEOTIDE SEQUENCE [LARGE SCALE GENOMIC DNA]</scope>
    <source>
        <strain evidence="7">CCUG 52537</strain>
    </source>
</reference>
<dbReference type="InterPro" id="IPR013424">
    <property type="entry name" value="Ice-binding_C"/>
</dbReference>
<evidence type="ECO:0000256" key="2">
    <source>
        <dbReference type="ARBA" id="ARBA00022729"/>
    </source>
</evidence>
<dbReference type="InterPro" id="IPR051154">
    <property type="entry name" value="Prespore-cell_inducing_factor"/>
</dbReference>
<dbReference type="Proteomes" id="UP001597124">
    <property type="component" value="Unassembled WGS sequence"/>
</dbReference>
<feature type="chain" id="PRO_5046832983" evidence="4">
    <location>
        <begin position="24"/>
        <end position="253"/>
    </location>
</feature>
<dbReference type="EMBL" id="JBHTIK010000012">
    <property type="protein sequence ID" value="MFD0849961.1"/>
    <property type="molecule type" value="Genomic_DNA"/>
</dbReference>
<dbReference type="NCBIfam" id="TIGR02148">
    <property type="entry name" value="Fibro_Slime"/>
    <property type="match status" value="1"/>
</dbReference>
<feature type="domain" description="PA14" evidence="5">
    <location>
        <begin position="87"/>
        <end position="234"/>
    </location>
</feature>
<evidence type="ECO:0000256" key="1">
    <source>
        <dbReference type="ARBA" id="ARBA00008709"/>
    </source>
</evidence>
<proteinExistence type="inferred from homology"/>
<evidence type="ECO:0000313" key="6">
    <source>
        <dbReference type="EMBL" id="MFD0849961.1"/>
    </source>
</evidence>
<evidence type="ECO:0000313" key="7">
    <source>
        <dbReference type="Proteomes" id="UP001597124"/>
    </source>
</evidence>
<organism evidence="6 7">
    <name type="scientific">Sphingosinicella xenopeptidilytica</name>
    <dbReference type="NCBI Taxonomy" id="364098"/>
    <lineage>
        <taxon>Bacteria</taxon>
        <taxon>Pseudomonadati</taxon>
        <taxon>Pseudomonadota</taxon>
        <taxon>Alphaproteobacteria</taxon>
        <taxon>Sphingomonadales</taxon>
        <taxon>Sphingosinicellaceae</taxon>
        <taxon>Sphingosinicella</taxon>
    </lineage>
</organism>
<dbReference type="PANTHER" id="PTHR31137:SF9">
    <property type="entry name" value="PA14 DOMAIN-CONTAINING PROTEIN"/>
    <property type="match status" value="1"/>
</dbReference>
<accession>A0ABW3C8R3</accession>
<dbReference type="InterPro" id="IPR037524">
    <property type="entry name" value="PA14/GLEYA"/>
</dbReference>
<comment type="caution">
    <text evidence="6">The sequence shown here is derived from an EMBL/GenBank/DDBJ whole genome shotgun (WGS) entry which is preliminary data.</text>
</comment>
<dbReference type="Pfam" id="PF07589">
    <property type="entry name" value="PEP-CTERM"/>
    <property type="match status" value="1"/>
</dbReference>
<dbReference type="RefSeq" id="WP_381493373.1">
    <property type="nucleotide sequence ID" value="NZ_JBHTIK010000012.1"/>
</dbReference>
<dbReference type="Pfam" id="PF07691">
    <property type="entry name" value="PA14"/>
    <property type="match status" value="1"/>
</dbReference>
<dbReference type="NCBIfam" id="TIGR02595">
    <property type="entry name" value="PEP_CTERM"/>
    <property type="match status" value="1"/>
</dbReference>
<dbReference type="InterPro" id="IPR011658">
    <property type="entry name" value="PA14_dom"/>
</dbReference>
<gene>
    <name evidence="6" type="ORF">ACFQ00_16620</name>
</gene>
<keyword evidence="3" id="KW-0325">Glycoprotein</keyword>
<dbReference type="PANTHER" id="PTHR31137">
    <property type="entry name" value="PROTEIN PSIB-RELATED-RELATED"/>
    <property type="match status" value="1"/>
</dbReference>
<name>A0ABW3C8R3_SPHXN</name>
<evidence type="ECO:0000259" key="5">
    <source>
        <dbReference type="PROSITE" id="PS51820"/>
    </source>
</evidence>
<comment type="similarity">
    <text evidence="1">Belongs to the prespore-cell-inducing factor family.</text>
</comment>
<evidence type="ECO:0000256" key="3">
    <source>
        <dbReference type="ARBA" id="ARBA00023180"/>
    </source>
</evidence>